<name>A0A8C9L738_PAVCR</name>
<dbReference type="AlphaFoldDB" id="A0A8C9L738"/>
<reference evidence="2" key="2">
    <citation type="submission" date="2025-09" db="UniProtKB">
        <authorList>
            <consortium name="Ensembl"/>
        </authorList>
    </citation>
    <scope>IDENTIFICATION</scope>
</reference>
<evidence type="ECO:0000313" key="3">
    <source>
        <dbReference type="Proteomes" id="UP000694428"/>
    </source>
</evidence>
<dbReference type="Proteomes" id="UP000694428">
    <property type="component" value="Unplaced"/>
</dbReference>
<keyword evidence="3" id="KW-1185">Reference proteome</keyword>
<evidence type="ECO:0000313" key="2">
    <source>
        <dbReference type="Ensembl" id="ENSPSTP00000005901.1"/>
    </source>
</evidence>
<dbReference type="InterPro" id="IPR016064">
    <property type="entry name" value="NAD/diacylglycerol_kinase_sf"/>
</dbReference>
<dbReference type="Ensembl" id="ENSPSTT00000006192.1">
    <property type="protein sequence ID" value="ENSPSTP00000005901.1"/>
    <property type="gene ID" value="ENSPSTG00000004166.1"/>
</dbReference>
<dbReference type="InterPro" id="IPR045363">
    <property type="entry name" value="CERK_C"/>
</dbReference>
<feature type="domain" description="Ceramide kinase C-terminal" evidence="1">
    <location>
        <begin position="68"/>
        <end position="189"/>
    </location>
</feature>
<dbReference type="Gene3D" id="2.60.200.40">
    <property type="match status" value="1"/>
</dbReference>
<protein>
    <recommendedName>
        <fullName evidence="1">Ceramide kinase C-terminal domain-containing protein</fullName>
    </recommendedName>
</protein>
<reference evidence="2" key="1">
    <citation type="submission" date="2025-08" db="UniProtKB">
        <authorList>
            <consortium name="Ensembl"/>
        </authorList>
    </citation>
    <scope>IDENTIFICATION</scope>
</reference>
<dbReference type="Pfam" id="PF19280">
    <property type="entry name" value="CERK_C"/>
    <property type="match status" value="1"/>
</dbReference>
<proteinExistence type="predicted"/>
<accession>A0A8C9L738</accession>
<evidence type="ECO:0000259" key="1">
    <source>
        <dbReference type="Pfam" id="PF19280"/>
    </source>
</evidence>
<organism evidence="2 3">
    <name type="scientific">Pavo cristatus</name>
    <name type="common">Indian peafowl</name>
    <name type="synonym">Blue peafowl</name>
    <dbReference type="NCBI Taxonomy" id="9049"/>
    <lineage>
        <taxon>Eukaryota</taxon>
        <taxon>Metazoa</taxon>
        <taxon>Chordata</taxon>
        <taxon>Craniata</taxon>
        <taxon>Vertebrata</taxon>
        <taxon>Euteleostomi</taxon>
        <taxon>Archelosauria</taxon>
        <taxon>Archosauria</taxon>
        <taxon>Dinosauria</taxon>
        <taxon>Saurischia</taxon>
        <taxon>Theropoda</taxon>
        <taxon>Coelurosauria</taxon>
        <taxon>Aves</taxon>
        <taxon>Neognathae</taxon>
        <taxon>Galloanserae</taxon>
        <taxon>Galliformes</taxon>
        <taxon>Phasianidae</taxon>
        <taxon>Phasianinae</taxon>
        <taxon>Pavo</taxon>
    </lineage>
</organism>
<sequence length="189" mass="20944">MKIGIDFSTTNILAYTLYGIKHAVTATLHIVMGKYLQAQCHFLNSEAAFRDLILRQFHAVITGLNEPISPSAELLSGSLYLIYCFCSFLNIIIGIKLPGRVGSVDFSFPFVETYTVQEVKVQPRIKSGLDAKENTDLNATAAEENYPWNIDGDLVEASEVHVRVHPQLINLYGVNTDDLESSKATCNCI</sequence>
<dbReference type="SUPFAM" id="SSF111331">
    <property type="entry name" value="NAD kinase/diacylglycerol kinase-like"/>
    <property type="match status" value="1"/>
</dbReference>